<evidence type="ECO:0008006" key="3">
    <source>
        <dbReference type="Google" id="ProtNLM"/>
    </source>
</evidence>
<dbReference type="Proteomes" id="UP000193077">
    <property type="component" value="Unassembled WGS sequence"/>
</dbReference>
<dbReference type="OrthoDB" id="7859083at2"/>
<dbReference type="AlphaFoldDB" id="A0A1Y5S865"/>
<organism evidence="1 2">
    <name type="scientific">Falsiruegeria litorea R37</name>
    <dbReference type="NCBI Taxonomy" id="1200284"/>
    <lineage>
        <taxon>Bacteria</taxon>
        <taxon>Pseudomonadati</taxon>
        <taxon>Pseudomonadota</taxon>
        <taxon>Alphaproteobacteria</taxon>
        <taxon>Rhodobacterales</taxon>
        <taxon>Roseobacteraceae</taxon>
        <taxon>Falsiruegeria</taxon>
    </lineage>
</organism>
<name>A0A1Y5S865_9RHOB</name>
<sequence>MKIERWRSFTLFARQYLNAVDILSASDFPHIHPDTFAVGPIYNSLGLAAELTFKAILLKELNYDLSKLRSLGHNLRALYVSCDAAFDRVKFEKDVFVWSGMNLKIPLSIKEFYEEVGLPEKTYFHFSVQLEALNFNYNRDQDTQEKFATRYLSSSLKARQVRVPIIRFGLNELLRPIEEKAKL</sequence>
<gene>
    <name evidence="1" type="ORF">TRL7639_01592</name>
</gene>
<accession>A0A1Y5S865</accession>
<reference evidence="1 2" key="1">
    <citation type="submission" date="2017-03" db="EMBL/GenBank/DDBJ databases">
        <authorList>
            <person name="Afonso C.L."/>
            <person name="Miller P.J."/>
            <person name="Scott M.A."/>
            <person name="Spackman E."/>
            <person name="Goraichik I."/>
            <person name="Dimitrov K.M."/>
            <person name="Suarez D.L."/>
            <person name="Swayne D.E."/>
        </authorList>
    </citation>
    <scope>NUCLEOTIDE SEQUENCE [LARGE SCALE GENOMIC DNA]</scope>
    <source>
        <strain evidence="1 2">CECT 7639</strain>
    </source>
</reference>
<dbReference type="RefSeq" id="WP_085795180.1">
    <property type="nucleotide sequence ID" value="NZ_FWFO01000001.1"/>
</dbReference>
<dbReference type="EMBL" id="FWFO01000001">
    <property type="protein sequence ID" value="SLN34606.1"/>
    <property type="molecule type" value="Genomic_DNA"/>
</dbReference>
<evidence type="ECO:0000313" key="1">
    <source>
        <dbReference type="EMBL" id="SLN34606.1"/>
    </source>
</evidence>
<keyword evidence="2" id="KW-1185">Reference proteome</keyword>
<protein>
    <recommendedName>
        <fullName evidence="3">HEPN domain protein</fullName>
    </recommendedName>
</protein>
<evidence type="ECO:0000313" key="2">
    <source>
        <dbReference type="Proteomes" id="UP000193077"/>
    </source>
</evidence>
<proteinExistence type="predicted"/>